<keyword evidence="2" id="KW-0732">Signal</keyword>
<evidence type="ECO:0000256" key="1">
    <source>
        <dbReference type="SAM" id="MobiDB-lite"/>
    </source>
</evidence>
<dbReference type="InterPro" id="IPR027372">
    <property type="entry name" value="Phytase-like_dom"/>
</dbReference>
<dbReference type="AlphaFoldDB" id="A0A2W4D342"/>
<accession>A0A2W4D342</accession>
<organism evidence="4 5">
    <name type="scientific">Rhizobium tubonense</name>
    <dbReference type="NCBI Taxonomy" id="484088"/>
    <lineage>
        <taxon>Bacteria</taxon>
        <taxon>Pseudomonadati</taxon>
        <taxon>Pseudomonadota</taxon>
        <taxon>Alphaproteobacteria</taxon>
        <taxon>Hyphomicrobiales</taxon>
        <taxon>Rhizobiaceae</taxon>
        <taxon>Rhizobium/Agrobacterium group</taxon>
        <taxon>Rhizobium</taxon>
    </lineage>
</organism>
<dbReference type="OrthoDB" id="384721at2"/>
<evidence type="ECO:0000259" key="3">
    <source>
        <dbReference type="Pfam" id="PF13449"/>
    </source>
</evidence>
<dbReference type="Proteomes" id="UP000248925">
    <property type="component" value="Unassembled WGS sequence"/>
</dbReference>
<evidence type="ECO:0000256" key="2">
    <source>
        <dbReference type="SAM" id="SignalP"/>
    </source>
</evidence>
<feature type="domain" description="Phytase-like" evidence="3">
    <location>
        <begin position="66"/>
        <end position="460"/>
    </location>
</feature>
<protein>
    <recommendedName>
        <fullName evidence="3">Phytase-like domain-containing protein</fullName>
    </recommendedName>
</protein>
<feature type="chain" id="PRO_5015964870" description="Phytase-like domain-containing protein" evidence="2">
    <location>
        <begin position="30"/>
        <end position="498"/>
    </location>
</feature>
<evidence type="ECO:0000313" key="4">
    <source>
        <dbReference type="EMBL" id="PZM17248.1"/>
    </source>
</evidence>
<dbReference type="Pfam" id="PF13449">
    <property type="entry name" value="Phytase-like"/>
    <property type="match status" value="1"/>
</dbReference>
<reference evidence="4 5" key="1">
    <citation type="journal article" date="2018" name="Sci. Rep.">
        <title>Rhizobium tumorigenes sp. nov., a novel plant tumorigenic bacterium isolated from cane gall tumors on thornless blackberry.</title>
        <authorList>
            <person name="Kuzmanovi N."/>
            <person name="Smalla K."/>
            <person name="Gronow S."/>
            <person name="PuBawska J."/>
        </authorList>
    </citation>
    <scope>NUCLEOTIDE SEQUENCE [LARGE SCALE GENOMIC DNA]</scope>
    <source>
        <strain evidence="4 5">CCBAU 85046</strain>
    </source>
</reference>
<evidence type="ECO:0000313" key="5">
    <source>
        <dbReference type="Proteomes" id="UP000248925"/>
    </source>
</evidence>
<dbReference type="PANTHER" id="PTHR37957:SF1">
    <property type="entry name" value="PHYTASE-LIKE DOMAIN-CONTAINING PROTEIN"/>
    <property type="match status" value="1"/>
</dbReference>
<keyword evidence="5" id="KW-1185">Reference proteome</keyword>
<name>A0A2W4D342_9HYPH</name>
<gene>
    <name evidence="4" type="ORF">CPY51_03205</name>
</gene>
<dbReference type="PANTHER" id="PTHR37957">
    <property type="entry name" value="BLR7070 PROTEIN"/>
    <property type="match status" value="1"/>
</dbReference>
<feature type="signal peptide" evidence="2">
    <location>
        <begin position="1"/>
        <end position="29"/>
    </location>
</feature>
<proteinExistence type="predicted"/>
<comment type="caution">
    <text evidence="4">The sequence shown here is derived from an EMBL/GenBank/DDBJ whole genome shotgun (WGS) entry which is preliminary data.</text>
</comment>
<sequence length="498" mass="52749">MRNPHSITSPLLSAALAMLVATAPVAALAENSVTVDGATLVNKGRVGVGRIPANQRDKFGETFGSGSGMAIDPASWTRDGDSYKGSLWLLPDRGYNVVGTTDYRPRLNTISIKLTPTAPGAAPSAGKEQSGVDAKLTDTMLLVDDKGADTTGLDPADGIRAPEGTMPLLPQAPNGKISLDNEAIVRLPDGSMFISDEYGPYIYRFSADGRMMSATPPPAALIPMRHGAPNFASNNPGPGESTPDPKDPVTGRQNNQGLEGMALTPDDKFLIAVLQSATRQDGGDSGKTRENTRALVYDATDLTHLKLVHEYVVPLPVFNDDTGKRIVAAQSEIIALSPQSFLMLARDSGNGYGLKGATSLYRTINVVDLSGATDIAGTPFDGEKPVAPKGVLDPSVKPAALTPFIDINDSADLARFGLHNGAPNDRNNLSEKWEAMSLASVLDPKRPDDYFLFVANDNDFLTQDGYQVGASYKAEGDADVDTMFQVFEVTLPGVAKTQ</sequence>
<dbReference type="EMBL" id="PCDP01000001">
    <property type="protein sequence ID" value="PZM17248.1"/>
    <property type="molecule type" value="Genomic_DNA"/>
</dbReference>
<dbReference type="RefSeq" id="WP_111158577.1">
    <property type="nucleotide sequence ID" value="NZ_PCDP01000001.1"/>
</dbReference>
<feature type="region of interest" description="Disordered" evidence="1">
    <location>
        <begin position="225"/>
        <end position="260"/>
    </location>
</feature>